<evidence type="ECO:0008006" key="4">
    <source>
        <dbReference type="Google" id="ProtNLM"/>
    </source>
</evidence>
<keyword evidence="1" id="KW-0175">Coiled coil</keyword>
<gene>
    <name evidence="2" type="ORF">ADUPG1_009230</name>
</gene>
<comment type="caution">
    <text evidence="2">The sequence shown here is derived from an EMBL/GenBank/DDBJ whole genome shotgun (WGS) entry which is preliminary data.</text>
</comment>
<reference evidence="2" key="1">
    <citation type="submission" date="2022-03" db="EMBL/GenBank/DDBJ databases">
        <title>Draft genome sequence of Aduncisulcus paluster, a free-living microaerophilic Fornicata.</title>
        <authorList>
            <person name="Yuyama I."/>
            <person name="Kume K."/>
            <person name="Tamura T."/>
            <person name="Inagaki Y."/>
            <person name="Hashimoto T."/>
        </authorList>
    </citation>
    <scope>NUCLEOTIDE SEQUENCE</scope>
    <source>
        <strain evidence="2">NY0171</strain>
    </source>
</reference>
<evidence type="ECO:0000313" key="3">
    <source>
        <dbReference type="Proteomes" id="UP001057375"/>
    </source>
</evidence>
<keyword evidence="3" id="KW-1185">Reference proteome</keyword>
<evidence type="ECO:0000313" key="2">
    <source>
        <dbReference type="EMBL" id="GKT36223.1"/>
    </source>
</evidence>
<accession>A0ABQ5KX34</accession>
<sequence length="626" mass="70256">MGLLVDQTDDLDGFAFNADFNNPDDIFKFTLLAGRNIRTRHKELAFHESIKDKISEDLELLSSFMDPTITKKVFNKSDLDLLNQESTNRLILSSMLPYLSHSESTDPEEYGSLYKGVPSTIDVSSDLQRTKKDQSHVQYLVDTASIGHEDSLIDLAIAYFNGAHGLEKDLDKSARILSPIVEKREERVQEALEEFLYDYGISYDDIEDVPDWIRENAHSFAQQTAFTPNEGIANALLGLRNIIVYYQLVASITSTSHATSTIMSNSIHIHDTLELFSPESSTILSVQAIGHTQEDIDKEIEELGTSILNRNKDFTEAQKEKARFESLLTEINKNISLTKIDIEKVEKELSLLENEKEEDGEGEGEKQSNFDIWSEKDDLKETLESSLFTMQKKQVELIAIIDKLAKDIISMESALNTDTSALDTLQQSSSVVSFMHKSFNKTQAIIQTLSQDHDLIVAKLDELVPKLFDAIDDVIRVTMHPTSETSTVTENTIVEDYVEEINDLFLDSNELHSKYIDAMAELLAKASKWGIEANVKELLDEIKQRIIGEQTKAPGETTVASGPLFPPLSPSFFTLKHLSGHVHPIQLIVDADNRVGNSLDSTNILSHYIHGLRYLYVGSTTSADIN</sequence>
<evidence type="ECO:0000256" key="1">
    <source>
        <dbReference type="SAM" id="Coils"/>
    </source>
</evidence>
<dbReference type="EMBL" id="BQXS01011168">
    <property type="protein sequence ID" value="GKT36223.1"/>
    <property type="molecule type" value="Genomic_DNA"/>
</dbReference>
<dbReference type="Proteomes" id="UP001057375">
    <property type="component" value="Unassembled WGS sequence"/>
</dbReference>
<name>A0ABQ5KX34_9EUKA</name>
<feature type="coiled-coil region" evidence="1">
    <location>
        <begin position="314"/>
        <end position="362"/>
    </location>
</feature>
<protein>
    <recommendedName>
        <fullName evidence="4">Autophagy-related protein 17</fullName>
    </recommendedName>
</protein>
<proteinExistence type="predicted"/>
<feature type="non-terminal residue" evidence="2">
    <location>
        <position position="626"/>
    </location>
</feature>
<organism evidence="2 3">
    <name type="scientific">Aduncisulcus paluster</name>
    <dbReference type="NCBI Taxonomy" id="2918883"/>
    <lineage>
        <taxon>Eukaryota</taxon>
        <taxon>Metamonada</taxon>
        <taxon>Carpediemonas-like organisms</taxon>
        <taxon>Aduncisulcus</taxon>
    </lineage>
</organism>